<dbReference type="Gene3D" id="1.20.140.150">
    <property type="match status" value="1"/>
</dbReference>
<dbReference type="PRINTS" id="PR01077">
    <property type="entry name" value="CLAUDIN"/>
</dbReference>
<dbReference type="KEGG" id="bspl:114868047"/>
<dbReference type="InterPro" id="IPR006187">
    <property type="entry name" value="Claudin"/>
</dbReference>
<comment type="similarity">
    <text evidence="3">Belongs to the claudin family.</text>
</comment>
<dbReference type="GO" id="GO:0005886">
    <property type="term" value="C:plasma membrane"/>
    <property type="evidence" value="ECO:0007669"/>
    <property type="project" value="UniProtKB-SubCell"/>
</dbReference>
<name>A0A6P7P4D9_BETSP</name>
<evidence type="ECO:0000256" key="9">
    <source>
        <dbReference type="ARBA" id="ARBA00023136"/>
    </source>
</evidence>
<protein>
    <submittedName>
        <fullName evidence="12">Claudin-4-like</fullName>
    </submittedName>
</protein>
<keyword evidence="6 10" id="KW-0812">Transmembrane</keyword>
<dbReference type="AlphaFoldDB" id="A0A6P7P4D9"/>
<proteinExistence type="inferred from homology"/>
<sequence>MTCVLPLRAADSGLRMLHTLGAAMALSGWLLVVAACCLPAWKVAAVGAARPGWTGLWASCVEQSGGRMRCQRLDSVLALPRDLQAARGLTLLSLVTGLCGAGVSVLGGRCVRCVENERSRAQARVLAGSFFAVSGCLCLVSVSWSAYATVAGAGADPLTAEARSYALGAALFMGWAAAALLLAGGGLLCVKCPPRREHAAGVVTFTPVSSTTSKEGV</sequence>
<dbReference type="PANTHER" id="PTHR12002">
    <property type="entry name" value="CLAUDIN"/>
    <property type="match status" value="1"/>
</dbReference>
<dbReference type="GO" id="GO:0005923">
    <property type="term" value="C:bicellular tight junction"/>
    <property type="evidence" value="ECO:0007669"/>
    <property type="project" value="UniProtKB-SubCell"/>
</dbReference>
<evidence type="ECO:0000256" key="4">
    <source>
        <dbReference type="ARBA" id="ARBA00022427"/>
    </source>
</evidence>
<evidence type="ECO:0000313" key="11">
    <source>
        <dbReference type="Proteomes" id="UP000515150"/>
    </source>
</evidence>
<dbReference type="RefSeq" id="XP_029027186.1">
    <property type="nucleotide sequence ID" value="XM_029171353.3"/>
</dbReference>
<dbReference type="Proteomes" id="UP000515150">
    <property type="component" value="Chromosome 13"/>
</dbReference>
<organism evidence="11 12">
    <name type="scientific">Betta splendens</name>
    <name type="common">Siamese fighting fish</name>
    <dbReference type="NCBI Taxonomy" id="158456"/>
    <lineage>
        <taxon>Eukaryota</taxon>
        <taxon>Metazoa</taxon>
        <taxon>Chordata</taxon>
        <taxon>Craniata</taxon>
        <taxon>Vertebrata</taxon>
        <taxon>Euteleostomi</taxon>
        <taxon>Actinopterygii</taxon>
        <taxon>Neopterygii</taxon>
        <taxon>Teleostei</taxon>
        <taxon>Neoteleostei</taxon>
        <taxon>Acanthomorphata</taxon>
        <taxon>Anabantaria</taxon>
        <taxon>Anabantiformes</taxon>
        <taxon>Anabantoidei</taxon>
        <taxon>Osphronemidae</taxon>
        <taxon>Betta</taxon>
    </lineage>
</organism>
<reference evidence="12" key="1">
    <citation type="submission" date="2025-08" db="UniProtKB">
        <authorList>
            <consortium name="RefSeq"/>
        </authorList>
    </citation>
    <scope>IDENTIFICATION</scope>
</reference>
<evidence type="ECO:0000256" key="1">
    <source>
        <dbReference type="ARBA" id="ARBA00004435"/>
    </source>
</evidence>
<comment type="subcellular location">
    <subcellularLocation>
        <location evidence="1">Cell junction</location>
        <location evidence="1">Tight junction</location>
    </subcellularLocation>
    <subcellularLocation>
        <location evidence="2">Cell membrane</location>
        <topology evidence="2">Multi-pass membrane protein</topology>
    </subcellularLocation>
</comment>
<feature type="transmembrane region" description="Helical" evidence="10">
    <location>
        <begin position="20"/>
        <end position="41"/>
    </location>
</feature>
<evidence type="ECO:0000313" key="12">
    <source>
        <dbReference type="RefSeq" id="XP_029027186.1"/>
    </source>
</evidence>
<keyword evidence="11" id="KW-1185">Reference proteome</keyword>
<gene>
    <name evidence="12" type="primary">LOC114868047</name>
</gene>
<evidence type="ECO:0000256" key="7">
    <source>
        <dbReference type="ARBA" id="ARBA00022949"/>
    </source>
</evidence>
<dbReference type="InParanoid" id="A0A6P7P4D9"/>
<evidence type="ECO:0000256" key="3">
    <source>
        <dbReference type="ARBA" id="ARBA00008295"/>
    </source>
</evidence>
<dbReference type="InterPro" id="IPR004031">
    <property type="entry name" value="PMP22/EMP/MP20/Claudin"/>
</dbReference>
<feature type="transmembrane region" description="Helical" evidence="10">
    <location>
        <begin position="89"/>
        <end position="111"/>
    </location>
</feature>
<accession>A0A6P7P4D9</accession>
<evidence type="ECO:0000256" key="5">
    <source>
        <dbReference type="ARBA" id="ARBA00022475"/>
    </source>
</evidence>
<dbReference type="GO" id="GO:0005198">
    <property type="term" value="F:structural molecule activity"/>
    <property type="evidence" value="ECO:0007669"/>
    <property type="project" value="InterPro"/>
</dbReference>
<keyword evidence="8 10" id="KW-1133">Transmembrane helix</keyword>
<evidence type="ECO:0000256" key="6">
    <source>
        <dbReference type="ARBA" id="ARBA00022692"/>
    </source>
</evidence>
<keyword evidence="9 10" id="KW-0472">Membrane</keyword>
<evidence type="ECO:0000256" key="10">
    <source>
        <dbReference type="SAM" id="Phobius"/>
    </source>
</evidence>
<keyword evidence="4" id="KW-0796">Tight junction</keyword>
<dbReference type="GeneID" id="114868047"/>
<keyword evidence="5" id="KW-1003">Cell membrane</keyword>
<evidence type="ECO:0000256" key="2">
    <source>
        <dbReference type="ARBA" id="ARBA00004651"/>
    </source>
</evidence>
<feature type="transmembrane region" description="Helical" evidence="10">
    <location>
        <begin position="123"/>
        <end position="147"/>
    </location>
</feature>
<dbReference type="Pfam" id="PF00822">
    <property type="entry name" value="PMP22_Claudin"/>
    <property type="match status" value="1"/>
</dbReference>
<feature type="transmembrane region" description="Helical" evidence="10">
    <location>
        <begin position="167"/>
        <end position="190"/>
    </location>
</feature>
<evidence type="ECO:0000256" key="8">
    <source>
        <dbReference type="ARBA" id="ARBA00022989"/>
    </source>
</evidence>
<keyword evidence="7" id="KW-0965">Cell junction</keyword>